<dbReference type="SUPFAM" id="SSF52540">
    <property type="entry name" value="P-loop containing nucleoside triphosphate hydrolases"/>
    <property type="match status" value="1"/>
</dbReference>
<evidence type="ECO:0000256" key="1">
    <source>
        <dbReference type="SAM" id="MobiDB-lite"/>
    </source>
</evidence>
<sequence>MRRRGLPRPGSRPRRTGSLGATTMTTNNRSPQGLLGRRNESQALDDLLAGVQGGLSATVVLHGEAGVGKTALLEYVQLRASGCGARTAGPTPGSTWASPTSC</sequence>
<feature type="compositionally biased region" description="Polar residues" evidence="1">
    <location>
        <begin position="21"/>
        <end position="31"/>
    </location>
</feature>
<protein>
    <submittedName>
        <fullName evidence="3">ATP-binding protein</fullName>
    </submittedName>
</protein>
<name>A0A4R5ACH2_9ACTN</name>
<dbReference type="AlphaFoldDB" id="A0A4R5ACH2"/>
<keyword evidence="3" id="KW-0547">Nucleotide-binding</keyword>
<dbReference type="Gene3D" id="3.40.50.300">
    <property type="entry name" value="P-loop containing nucleotide triphosphate hydrolases"/>
    <property type="match status" value="1"/>
</dbReference>
<dbReference type="InterPro" id="IPR027417">
    <property type="entry name" value="P-loop_NTPase"/>
</dbReference>
<evidence type="ECO:0000313" key="3">
    <source>
        <dbReference type="EMBL" id="TDD68930.1"/>
    </source>
</evidence>
<gene>
    <name evidence="3" type="ORF">E1262_14405</name>
</gene>
<feature type="domain" description="Orc1-like AAA ATPase" evidence="2">
    <location>
        <begin position="34"/>
        <end position="80"/>
    </location>
</feature>
<feature type="region of interest" description="Disordered" evidence="1">
    <location>
        <begin position="1"/>
        <end position="35"/>
    </location>
</feature>
<proteinExistence type="predicted"/>
<dbReference type="InterPro" id="IPR041664">
    <property type="entry name" value="AAA_16"/>
</dbReference>
<keyword evidence="4" id="KW-1185">Reference proteome</keyword>
<keyword evidence="3" id="KW-0067">ATP-binding</keyword>
<organism evidence="3 4">
    <name type="scientific">Jiangella aurantiaca</name>
    <dbReference type="NCBI Taxonomy" id="2530373"/>
    <lineage>
        <taxon>Bacteria</taxon>
        <taxon>Bacillati</taxon>
        <taxon>Actinomycetota</taxon>
        <taxon>Actinomycetes</taxon>
        <taxon>Jiangellales</taxon>
        <taxon>Jiangellaceae</taxon>
        <taxon>Jiangella</taxon>
    </lineage>
</organism>
<dbReference type="EMBL" id="SMLB01000017">
    <property type="protein sequence ID" value="TDD68930.1"/>
    <property type="molecule type" value="Genomic_DNA"/>
</dbReference>
<dbReference type="GO" id="GO:0005524">
    <property type="term" value="F:ATP binding"/>
    <property type="evidence" value="ECO:0007669"/>
    <property type="project" value="UniProtKB-KW"/>
</dbReference>
<dbReference type="OrthoDB" id="134933at2"/>
<dbReference type="Pfam" id="PF13191">
    <property type="entry name" value="AAA_16"/>
    <property type="match status" value="1"/>
</dbReference>
<comment type="caution">
    <text evidence="3">The sequence shown here is derived from an EMBL/GenBank/DDBJ whole genome shotgun (WGS) entry which is preliminary data.</text>
</comment>
<feature type="compositionally biased region" description="Basic residues" evidence="1">
    <location>
        <begin position="1"/>
        <end position="15"/>
    </location>
</feature>
<accession>A0A4R5ACH2</accession>
<reference evidence="3 4" key="1">
    <citation type="submission" date="2019-02" db="EMBL/GenBank/DDBJ databases">
        <title>Draft genome sequences of novel Actinobacteria.</title>
        <authorList>
            <person name="Sahin N."/>
            <person name="Ay H."/>
            <person name="Saygin H."/>
        </authorList>
    </citation>
    <scope>NUCLEOTIDE SEQUENCE [LARGE SCALE GENOMIC DNA]</scope>
    <source>
        <strain evidence="3 4">8K307</strain>
    </source>
</reference>
<evidence type="ECO:0000259" key="2">
    <source>
        <dbReference type="Pfam" id="PF13191"/>
    </source>
</evidence>
<evidence type="ECO:0000313" key="4">
    <source>
        <dbReference type="Proteomes" id="UP000295217"/>
    </source>
</evidence>
<dbReference type="Proteomes" id="UP000295217">
    <property type="component" value="Unassembled WGS sequence"/>
</dbReference>